<feature type="region of interest" description="Disordered" evidence="1">
    <location>
        <begin position="17"/>
        <end position="50"/>
    </location>
</feature>
<dbReference type="OrthoDB" id="549460at2759"/>
<proteinExistence type="predicted"/>
<evidence type="ECO:0000313" key="3">
    <source>
        <dbReference type="Proteomes" id="UP000075714"/>
    </source>
</evidence>
<name>A0A150GHJ1_GONPE</name>
<feature type="compositionally biased region" description="Low complexity" evidence="1">
    <location>
        <begin position="229"/>
        <end position="256"/>
    </location>
</feature>
<feature type="compositionally biased region" description="Low complexity" evidence="1">
    <location>
        <begin position="604"/>
        <end position="617"/>
    </location>
</feature>
<feature type="compositionally biased region" description="Gly residues" evidence="1">
    <location>
        <begin position="720"/>
        <end position="729"/>
    </location>
</feature>
<reference evidence="3" key="1">
    <citation type="journal article" date="2016" name="Nat. Commun.">
        <title>The Gonium pectorale genome demonstrates co-option of cell cycle regulation during the evolution of multicellularity.</title>
        <authorList>
            <person name="Hanschen E.R."/>
            <person name="Marriage T.N."/>
            <person name="Ferris P.J."/>
            <person name="Hamaji T."/>
            <person name="Toyoda A."/>
            <person name="Fujiyama A."/>
            <person name="Neme R."/>
            <person name="Noguchi H."/>
            <person name="Minakuchi Y."/>
            <person name="Suzuki M."/>
            <person name="Kawai-Toyooka H."/>
            <person name="Smith D.R."/>
            <person name="Sparks H."/>
            <person name="Anderson J."/>
            <person name="Bakaric R."/>
            <person name="Luria V."/>
            <person name="Karger A."/>
            <person name="Kirschner M.W."/>
            <person name="Durand P.M."/>
            <person name="Michod R.E."/>
            <person name="Nozaki H."/>
            <person name="Olson B.J."/>
        </authorList>
    </citation>
    <scope>NUCLEOTIDE SEQUENCE [LARGE SCALE GENOMIC DNA]</scope>
    <source>
        <strain evidence="3">NIES-2863</strain>
    </source>
</reference>
<feature type="region of interest" description="Disordered" evidence="1">
    <location>
        <begin position="715"/>
        <end position="816"/>
    </location>
</feature>
<accession>A0A150GHJ1</accession>
<evidence type="ECO:0000313" key="2">
    <source>
        <dbReference type="EMBL" id="KXZ49259.1"/>
    </source>
</evidence>
<gene>
    <name evidence="2" type="ORF">GPECTOR_22g852</name>
</gene>
<dbReference type="AlphaFoldDB" id="A0A150GHJ1"/>
<feature type="compositionally biased region" description="Low complexity" evidence="1">
    <location>
        <begin position="180"/>
        <end position="201"/>
    </location>
</feature>
<dbReference type="Proteomes" id="UP000075714">
    <property type="component" value="Unassembled WGS sequence"/>
</dbReference>
<feature type="compositionally biased region" description="Low complexity" evidence="1">
    <location>
        <begin position="754"/>
        <end position="782"/>
    </location>
</feature>
<evidence type="ECO:0000256" key="1">
    <source>
        <dbReference type="SAM" id="MobiDB-lite"/>
    </source>
</evidence>
<feature type="region of interest" description="Disordered" evidence="1">
    <location>
        <begin position="303"/>
        <end position="360"/>
    </location>
</feature>
<dbReference type="STRING" id="33097.A0A150GHJ1"/>
<feature type="region of interest" description="Disordered" evidence="1">
    <location>
        <begin position="474"/>
        <end position="557"/>
    </location>
</feature>
<feature type="compositionally biased region" description="Low complexity" evidence="1">
    <location>
        <begin position="41"/>
        <end position="50"/>
    </location>
</feature>
<sequence length="931" mass="93335">MEEDVFKVSKDMGAYTQQMQKKIEQSREGITKVPVPVPQFEPEGAAPMAEPPVEQEWASFLGAFVQPVPVPVPQFEPEGAAPMAEPPVEQEWASFLGAFVQPQPAGGGAVMGGAGGMAVEQPAAGIYGGQMQAGGAVQAVGGAMGGMTGPQVAGMMGQVPGVGMGVGAGVQGAGSGGMGMQQQQQQQQQHPHAHPGMAQMAGPGGQMPYGVPQAQPGKDMAHQQYVQVLHQQQHAHATAQAQAQAHAVAAAQQQQQMGRMPSGPLPQPAGGAATAATAAGAVRNGAGMPLGAAAAVPAAQMARPSGMSGMPAVPMMGGQPRPQAQPQQPAVGAPQQYGQGHGGMSQPQPPAQGGAGGMPAAAAAAAGAPAAQPAAQGGAGGGDADPTPAQVEEYWRILREIRARMPILRQNIERYTKAAEQQGPEGKAQRSRRILLEAMKRCMVERGSPEAAGRDHVITSTTLRLVATVLASLDGNSGTSTRRHVGPQPGGQPQPGQPQHPSQPAQQQQPQQQHQPQAAADGHTAAGPAAGAQPHLQQQQPVAAGAHAVKQEPGVAAAPGAGPGVGGSVPAGGLAAANRAAAVAYAANKGMNARAPRPPGRPGQGVARPGADAAAAGRDIKQDPSLESPAPGVDQVTRLLGLLSQPLPHATMRTHNATGAADNLNFDGDSLMPSLPPEACAQLTAAAARAAAAAASCGPPRARTVSVCRVAGMSYADGSDGAGGDGAGGEQPDARRQAGGGGSTLEGHGWPRRPSVASSLGNSSASGSLAALGVGPGPSQAAGAGGSGAVGTSRKRPAPDGDEEQQAAGATAVSPELKRRRLSVEAACQAAEQELGGQVLLRLLEAEAASVYGLESDAWLLECAATVTFVGEDGNQGSSGAESGPGWKRLRVCVPWAYPDAAPVPAFLSTDPSYSHPYGKAARLHFQDAVG</sequence>
<protein>
    <submittedName>
        <fullName evidence="2">Uncharacterized protein</fullName>
    </submittedName>
</protein>
<organism evidence="2 3">
    <name type="scientific">Gonium pectorale</name>
    <name type="common">Green alga</name>
    <dbReference type="NCBI Taxonomy" id="33097"/>
    <lineage>
        <taxon>Eukaryota</taxon>
        <taxon>Viridiplantae</taxon>
        <taxon>Chlorophyta</taxon>
        <taxon>core chlorophytes</taxon>
        <taxon>Chlorophyceae</taxon>
        <taxon>CS clade</taxon>
        <taxon>Chlamydomonadales</taxon>
        <taxon>Volvocaceae</taxon>
        <taxon>Gonium</taxon>
    </lineage>
</organism>
<feature type="region of interest" description="Disordered" evidence="1">
    <location>
        <begin position="229"/>
        <end position="272"/>
    </location>
</feature>
<feature type="compositionally biased region" description="Low complexity" evidence="1">
    <location>
        <begin position="499"/>
        <end position="544"/>
    </location>
</feature>
<comment type="caution">
    <text evidence="2">The sequence shown here is derived from an EMBL/GenBank/DDBJ whole genome shotgun (WGS) entry which is preliminary data.</text>
</comment>
<feature type="region of interest" description="Disordered" evidence="1">
    <location>
        <begin position="592"/>
        <end position="632"/>
    </location>
</feature>
<dbReference type="EMBL" id="LSYV01000023">
    <property type="protein sequence ID" value="KXZ49259.1"/>
    <property type="molecule type" value="Genomic_DNA"/>
</dbReference>
<feature type="compositionally biased region" description="Basic and acidic residues" evidence="1">
    <location>
        <begin position="21"/>
        <end position="30"/>
    </location>
</feature>
<feature type="compositionally biased region" description="Low complexity" evidence="1">
    <location>
        <begin position="317"/>
        <end position="338"/>
    </location>
</feature>
<feature type="region of interest" description="Disordered" evidence="1">
    <location>
        <begin position="173"/>
        <end position="216"/>
    </location>
</feature>
<keyword evidence="3" id="KW-1185">Reference proteome</keyword>